<evidence type="ECO:0000313" key="3">
    <source>
        <dbReference type="Proteomes" id="UP000735302"/>
    </source>
</evidence>
<proteinExistence type="predicted"/>
<gene>
    <name evidence="2" type="ORF">PoB_002472100</name>
</gene>
<evidence type="ECO:0000313" key="2">
    <source>
        <dbReference type="EMBL" id="GFN98215.1"/>
    </source>
</evidence>
<dbReference type="Proteomes" id="UP000735302">
    <property type="component" value="Unassembled WGS sequence"/>
</dbReference>
<feature type="signal peptide" evidence="1">
    <location>
        <begin position="1"/>
        <end position="22"/>
    </location>
</feature>
<comment type="caution">
    <text evidence="2">The sequence shown here is derived from an EMBL/GenBank/DDBJ whole genome shotgun (WGS) entry which is preliminary data.</text>
</comment>
<accession>A0AAV3ZUN3</accession>
<sequence>MKAINRLGFSILSRTILVGVGAKQGQPCSTLWLVESTILPHHQRVKTLRIKLCKPPNTNRKAAFCLIYPKMFACQFNSEISIILRVGHMKLVLRDCSGGFAYSQYVRN</sequence>
<name>A0AAV3ZUN3_9GAST</name>
<keyword evidence="3" id="KW-1185">Reference proteome</keyword>
<dbReference type="AlphaFoldDB" id="A0AAV3ZUN3"/>
<evidence type="ECO:0008006" key="4">
    <source>
        <dbReference type="Google" id="ProtNLM"/>
    </source>
</evidence>
<protein>
    <recommendedName>
        <fullName evidence="4">Secreted protein</fullName>
    </recommendedName>
</protein>
<feature type="chain" id="PRO_5043652000" description="Secreted protein" evidence="1">
    <location>
        <begin position="23"/>
        <end position="108"/>
    </location>
</feature>
<reference evidence="2 3" key="1">
    <citation type="journal article" date="2021" name="Elife">
        <title>Chloroplast acquisition without the gene transfer in kleptoplastic sea slugs, Plakobranchus ocellatus.</title>
        <authorList>
            <person name="Maeda T."/>
            <person name="Takahashi S."/>
            <person name="Yoshida T."/>
            <person name="Shimamura S."/>
            <person name="Takaki Y."/>
            <person name="Nagai Y."/>
            <person name="Toyoda A."/>
            <person name="Suzuki Y."/>
            <person name="Arimoto A."/>
            <person name="Ishii H."/>
            <person name="Satoh N."/>
            <person name="Nishiyama T."/>
            <person name="Hasebe M."/>
            <person name="Maruyama T."/>
            <person name="Minagawa J."/>
            <person name="Obokata J."/>
            <person name="Shigenobu S."/>
        </authorList>
    </citation>
    <scope>NUCLEOTIDE SEQUENCE [LARGE SCALE GENOMIC DNA]</scope>
</reference>
<keyword evidence="1" id="KW-0732">Signal</keyword>
<evidence type="ECO:0000256" key="1">
    <source>
        <dbReference type="SAM" id="SignalP"/>
    </source>
</evidence>
<dbReference type="EMBL" id="BLXT01002832">
    <property type="protein sequence ID" value="GFN98215.1"/>
    <property type="molecule type" value="Genomic_DNA"/>
</dbReference>
<organism evidence="2 3">
    <name type="scientific">Plakobranchus ocellatus</name>
    <dbReference type="NCBI Taxonomy" id="259542"/>
    <lineage>
        <taxon>Eukaryota</taxon>
        <taxon>Metazoa</taxon>
        <taxon>Spiralia</taxon>
        <taxon>Lophotrochozoa</taxon>
        <taxon>Mollusca</taxon>
        <taxon>Gastropoda</taxon>
        <taxon>Heterobranchia</taxon>
        <taxon>Euthyneura</taxon>
        <taxon>Panpulmonata</taxon>
        <taxon>Sacoglossa</taxon>
        <taxon>Placobranchoidea</taxon>
        <taxon>Plakobranchidae</taxon>
        <taxon>Plakobranchus</taxon>
    </lineage>
</organism>